<name>A0A7D6VFU7_9NOCA</name>
<dbReference type="Proteomes" id="UP000515512">
    <property type="component" value="Chromosome"/>
</dbReference>
<accession>A0A7D6VFU7</accession>
<dbReference type="KEGG" id="nhu:H0264_18415"/>
<sequence>MPKNFPPVVYLPVLQEVERVEDAQIMLRQTRDGRIACLAYSALDRLLECCGADQPWMWTPTVALDALQEVRPFDLLLLDLYIPEELRGTSQA</sequence>
<evidence type="ECO:0000313" key="1">
    <source>
        <dbReference type="EMBL" id="QLY34491.1"/>
    </source>
</evidence>
<dbReference type="EMBL" id="CP059399">
    <property type="protein sequence ID" value="QLY34491.1"/>
    <property type="molecule type" value="Genomic_DNA"/>
</dbReference>
<dbReference type="NCBIfam" id="NF042914">
    <property type="entry name" value="SAV915_dom"/>
    <property type="match status" value="1"/>
</dbReference>
<keyword evidence="2" id="KW-1185">Reference proteome</keyword>
<organism evidence="1 2">
    <name type="scientific">Nocardia huaxiensis</name>
    <dbReference type="NCBI Taxonomy" id="2755382"/>
    <lineage>
        <taxon>Bacteria</taxon>
        <taxon>Bacillati</taxon>
        <taxon>Actinomycetota</taxon>
        <taxon>Actinomycetes</taxon>
        <taxon>Mycobacteriales</taxon>
        <taxon>Nocardiaceae</taxon>
        <taxon>Nocardia</taxon>
    </lineage>
</organism>
<protein>
    <submittedName>
        <fullName evidence="1">Uncharacterized protein</fullName>
    </submittedName>
</protein>
<proteinExistence type="predicted"/>
<reference evidence="1 2" key="1">
    <citation type="submission" date="2020-07" db="EMBL/GenBank/DDBJ databases">
        <authorList>
            <person name="Zhuang K."/>
            <person name="Ran Y."/>
        </authorList>
    </citation>
    <scope>NUCLEOTIDE SEQUENCE [LARGE SCALE GENOMIC DNA]</scope>
    <source>
        <strain evidence="1 2">WCH-YHL-001</strain>
    </source>
</reference>
<dbReference type="InterPro" id="IPR049975">
    <property type="entry name" value="SAV_915-like_dom"/>
</dbReference>
<evidence type="ECO:0000313" key="2">
    <source>
        <dbReference type="Proteomes" id="UP000515512"/>
    </source>
</evidence>
<dbReference type="AlphaFoldDB" id="A0A7D6VFU7"/>
<gene>
    <name evidence="1" type="ORF">H0264_18415</name>
</gene>